<feature type="domain" description="Lsr2 dimerization" evidence="1">
    <location>
        <begin position="1"/>
        <end position="61"/>
    </location>
</feature>
<evidence type="ECO:0000313" key="2">
    <source>
        <dbReference type="EMBL" id="SMQ58194.1"/>
    </source>
</evidence>
<organism evidence="2 3">
    <name type="scientific">Plantibacter elymi</name>
    <name type="common">nom. nud.</name>
    <dbReference type="NCBI Taxonomy" id="199708"/>
    <lineage>
        <taxon>Bacteria</taxon>
        <taxon>Bacillati</taxon>
        <taxon>Actinomycetota</taxon>
        <taxon>Actinomycetes</taxon>
        <taxon>Micrococcales</taxon>
        <taxon>Microbacteriaceae</taxon>
        <taxon>Plantibacter</taxon>
    </lineage>
</organism>
<gene>
    <name evidence="2" type="ORF">SAMN06295909_0120</name>
</gene>
<dbReference type="Gene3D" id="3.30.60.230">
    <property type="entry name" value="Lsr2, dimerization domain"/>
    <property type="match status" value="1"/>
</dbReference>
<keyword evidence="3" id="KW-1185">Reference proteome</keyword>
<proteinExistence type="predicted"/>
<accession>A0ABY1R760</accession>
<sequence length="71" mass="8150">MAQRTIITLVDDLDETDLERGSGETIRFGVDGRDYEIDLSDDNAAALREALHPYTEAGRRIVPTRPHRRRR</sequence>
<name>A0ABY1R760_9MICO</name>
<dbReference type="RefSeq" id="WP_086472413.1">
    <property type="nucleotide sequence ID" value="NZ_FXWJ01000001.1"/>
</dbReference>
<protein>
    <submittedName>
        <fullName evidence="2">Lsr2 protein</fullName>
    </submittedName>
</protein>
<evidence type="ECO:0000313" key="3">
    <source>
        <dbReference type="Proteomes" id="UP000194464"/>
    </source>
</evidence>
<dbReference type="InterPro" id="IPR042261">
    <property type="entry name" value="Lsr2-like_dimerization"/>
</dbReference>
<evidence type="ECO:0000259" key="1">
    <source>
        <dbReference type="Pfam" id="PF11774"/>
    </source>
</evidence>
<dbReference type="Proteomes" id="UP000194464">
    <property type="component" value="Unassembled WGS sequence"/>
</dbReference>
<reference evidence="2 3" key="1">
    <citation type="submission" date="2017-04" db="EMBL/GenBank/DDBJ databases">
        <authorList>
            <person name="Varghese N."/>
            <person name="Submissions S."/>
        </authorList>
    </citation>
    <scope>NUCLEOTIDE SEQUENCE [LARGE SCALE GENOMIC DNA]</scope>
    <source>
        <strain evidence="2 3">VKM Ac-1784</strain>
    </source>
</reference>
<comment type="caution">
    <text evidence="2">The sequence shown here is derived from an EMBL/GenBank/DDBJ whole genome shotgun (WGS) entry which is preliminary data.</text>
</comment>
<dbReference type="Pfam" id="PF11774">
    <property type="entry name" value="Lsr2"/>
    <property type="match status" value="1"/>
</dbReference>
<dbReference type="InterPro" id="IPR024412">
    <property type="entry name" value="Lsr2_dim_dom"/>
</dbReference>
<dbReference type="EMBL" id="FXWJ01000001">
    <property type="protein sequence ID" value="SMQ58194.1"/>
    <property type="molecule type" value="Genomic_DNA"/>
</dbReference>